<gene>
    <name evidence="9" type="ORF">TASK_LOCUS7577</name>
</gene>
<reference evidence="9 10" key="1">
    <citation type="submission" date="2018-11" db="EMBL/GenBank/DDBJ databases">
        <authorList>
            <consortium name="Pathogen Informatics"/>
        </authorList>
    </citation>
    <scope>NUCLEOTIDE SEQUENCE [LARGE SCALE GENOMIC DNA]</scope>
</reference>
<keyword evidence="10" id="KW-1185">Reference proteome</keyword>
<dbReference type="OrthoDB" id="10255185at2759"/>
<evidence type="ECO:0000313" key="9">
    <source>
        <dbReference type="EMBL" id="VDK38639.1"/>
    </source>
</evidence>
<feature type="region of interest" description="Disordered" evidence="7">
    <location>
        <begin position="195"/>
        <end position="225"/>
    </location>
</feature>
<accession>A0A3P6PRP9</accession>
<sequence length="225" mass="25406">MIEQFELVPCSVCARKFRADIIEKHENICMKASKRRPKIFDSGKMRAKGTDERLIRAEKKRDNWRIKHREFINTIRSAKAYQNAASKGGSSLSRPLPPPTIDPDLIQCQYCNRRFNESAAERHIPFCKEKSEREKLKQMANRSSKKVRGASCLVIPSNFYISFSRSDCKTVLCYGLVARRVALVTAFKTKIKGSQRLGRSVTQQAPKSPATPKGGKGDGRLGNSL</sequence>
<keyword evidence="3" id="KW-0677">Repeat</keyword>
<feature type="domain" description="C2HC/C3H-type" evidence="8">
    <location>
        <begin position="104"/>
        <end position="133"/>
    </location>
</feature>
<evidence type="ECO:0000256" key="4">
    <source>
        <dbReference type="ARBA" id="ARBA00022771"/>
    </source>
</evidence>
<proteinExistence type="inferred from homology"/>
<feature type="domain" description="C2HC/C3H-type" evidence="8">
    <location>
        <begin position="6"/>
        <end position="35"/>
    </location>
</feature>
<organism evidence="9 10">
    <name type="scientific">Taenia asiatica</name>
    <name type="common">Asian tapeworm</name>
    <dbReference type="NCBI Taxonomy" id="60517"/>
    <lineage>
        <taxon>Eukaryota</taxon>
        <taxon>Metazoa</taxon>
        <taxon>Spiralia</taxon>
        <taxon>Lophotrochozoa</taxon>
        <taxon>Platyhelminthes</taxon>
        <taxon>Cestoda</taxon>
        <taxon>Eucestoda</taxon>
        <taxon>Cyclophyllidea</taxon>
        <taxon>Taeniidae</taxon>
        <taxon>Taenia</taxon>
    </lineage>
</organism>
<dbReference type="Pfam" id="PF13913">
    <property type="entry name" value="zf-C2HC_2"/>
    <property type="match status" value="2"/>
</dbReference>
<evidence type="ECO:0000256" key="6">
    <source>
        <dbReference type="PROSITE-ProRule" id="PRU01371"/>
    </source>
</evidence>
<comment type="similarity">
    <text evidence="1">Belongs to the ZC2HC1 family.</text>
</comment>
<dbReference type="PANTHER" id="PTHR13555">
    <property type="entry name" value="C2H2 ZINC FINGER CGI-62-RELATED"/>
    <property type="match status" value="1"/>
</dbReference>
<evidence type="ECO:0000259" key="8">
    <source>
        <dbReference type="PROSITE" id="PS52027"/>
    </source>
</evidence>
<evidence type="ECO:0000313" key="10">
    <source>
        <dbReference type="Proteomes" id="UP000282613"/>
    </source>
</evidence>
<dbReference type="Proteomes" id="UP000282613">
    <property type="component" value="Unassembled WGS sequence"/>
</dbReference>
<dbReference type="Gene3D" id="3.30.160.60">
    <property type="entry name" value="Classic Zinc Finger"/>
    <property type="match status" value="1"/>
</dbReference>
<evidence type="ECO:0000256" key="1">
    <source>
        <dbReference type="ARBA" id="ARBA00010843"/>
    </source>
</evidence>
<dbReference type="PANTHER" id="PTHR13555:SF25">
    <property type="entry name" value="ZINC FINGER C2HC DOMAIN-CONTAINING PROTEIN 1A"/>
    <property type="match status" value="1"/>
</dbReference>
<dbReference type="PROSITE" id="PS52027">
    <property type="entry name" value="ZF_C2HC_C3H"/>
    <property type="match status" value="2"/>
</dbReference>
<dbReference type="GO" id="GO:0008270">
    <property type="term" value="F:zinc ion binding"/>
    <property type="evidence" value="ECO:0007669"/>
    <property type="project" value="UniProtKB-KW"/>
</dbReference>
<evidence type="ECO:0000256" key="7">
    <source>
        <dbReference type="SAM" id="MobiDB-lite"/>
    </source>
</evidence>
<keyword evidence="2" id="KW-0479">Metal-binding</keyword>
<dbReference type="InterPro" id="IPR049899">
    <property type="entry name" value="Znf_C2HC_C3H"/>
</dbReference>
<evidence type="ECO:0000256" key="2">
    <source>
        <dbReference type="ARBA" id="ARBA00022723"/>
    </source>
</evidence>
<keyword evidence="5" id="KW-0862">Zinc</keyword>
<protein>
    <recommendedName>
        <fullName evidence="8">C2HC/C3H-type domain-containing protein</fullName>
    </recommendedName>
</protein>
<dbReference type="AlphaFoldDB" id="A0A3P6PRP9"/>
<name>A0A3P6PRP9_TAEAS</name>
<dbReference type="InterPro" id="IPR026319">
    <property type="entry name" value="ZC2HC1A/B-like"/>
</dbReference>
<dbReference type="EMBL" id="UYRS01018640">
    <property type="protein sequence ID" value="VDK38639.1"/>
    <property type="molecule type" value="Genomic_DNA"/>
</dbReference>
<keyword evidence="4 6" id="KW-0863">Zinc-finger</keyword>
<evidence type="ECO:0000256" key="3">
    <source>
        <dbReference type="ARBA" id="ARBA00022737"/>
    </source>
</evidence>
<evidence type="ECO:0000256" key="5">
    <source>
        <dbReference type="ARBA" id="ARBA00022833"/>
    </source>
</evidence>